<dbReference type="Proteomes" id="UP000015105">
    <property type="component" value="Chromosome 3D"/>
</dbReference>
<dbReference type="Gramene" id="AET3Gv20334900.11">
    <property type="protein sequence ID" value="AET3Gv20334900.11"/>
    <property type="gene ID" value="AET3Gv20334900"/>
</dbReference>
<name>A0A453EGP6_AEGTS</name>
<organism evidence="2 3">
    <name type="scientific">Aegilops tauschii subsp. strangulata</name>
    <name type="common">Goatgrass</name>
    <dbReference type="NCBI Taxonomy" id="200361"/>
    <lineage>
        <taxon>Eukaryota</taxon>
        <taxon>Viridiplantae</taxon>
        <taxon>Streptophyta</taxon>
        <taxon>Embryophyta</taxon>
        <taxon>Tracheophyta</taxon>
        <taxon>Spermatophyta</taxon>
        <taxon>Magnoliopsida</taxon>
        <taxon>Liliopsida</taxon>
        <taxon>Poales</taxon>
        <taxon>Poaceae</taxon>
        <taxon>BOP clade</taxon>
        <taxon>Pooideae</taxon>
        <taxon>Triticodae</taxon>
        <taxon>Triticeae</taxon>
        <taxon>Triticinae</taxon>
        <taxon>Aegilops</taxon>
    </lineage>
</organism>
<feature type="compositionally biased region" description="Gly residues" evidence="1">
    <location>
        <begin position="13"/>
        <end position="23"/>
    </location>
</feature>
<keyword evidence="3" id="KW-1185">Reference proteome</keyword>
<reference evidence="2" key="4">
    <citation type="submission" date="2019-03" db="UniProtKB">
        <authorList>
            <consortium name="EnsemblPlants"/>
        </authorList>
    </citation>
    <scope>IDENTIFICATION</scope>
</reference>
<sequence>YFLRQRGGSSCWGRGGWSGGSVHGRGWEADPVASGEAGVAGDDEEGRSAASRTDPWQKRDRVVRKKRWEKRGAVRRPRHARWSRVMADGRGRRKDPAWQREVLVVGGGPPWPRRPLPFSPWPRQLRQRSDPPSPPHSSRWIT</sequence>
<evidence type="ECO:0000313" key="2">
    <source>
        <dbReference type="EnsemblPlants" id="AET3Gv20334900.11"/>
    </source>
</evidence>
<feature type="compositionally biased region" description="Low complexity" evidence="1">
    <location>
        <begin position="1"/>
        <end position="12"/>
    </location>
</feature>
<feature type="compositionally biased region" description="Basic residues" evidence="1">
    <location>
        <begin position="61"/>
        <end position="82"/>
    </location>
</feature>
<evidence type="ECO:0000256" key="1">
    <source>
        <dbReference type="SAM" id="MobiDB-lite"/>
    </source>
</evidence>
<reference evidence="2" key="3">
    <citation type="journal article" date="2017" name="Nature">
        <title>Genome sequence of the progenitor of the wheat D genome Aegilops tauschii.</title>
        <authorList>
            <person name="Luo M.C."/>
            <person name="Gu Y.Q."/>
            <person name="Puiu D."/>
            <person name="Wang H."/>
            <person name="Twardziok S.O."/>
            <person name="Deal K.R."/>
            <person name="Huo N."/>
            <person name="Zhu T."/>
            <person name="Wang L."/>
            <person name="Wang Y."/>
            <person name="McGuire P.E."/>
            <person name="Liu S."/>
            <person name="Long H."/>
            <person name="Ramasamy R.K."/>
            <person name="Rodriguez J.C."/>
            <person name="Van S.L."/>
            <person name="Yuan L."/>
            <person name="Wang Z."/>
            <person name="Xia Z."/>
            <person name="Xiao L."/>
            <person name="Anderson O.D."/>
            <person name="Ouyang S."/>
            <person name="Liang Y."/>
            <person name="Zimin A.V."/>
            <person name="Pertea G."/>
            <person name="Qi P."/>
            <person name="Bennetzen J.L."/>
            <person name="Dai X."/>
            <person name="Dawson M.W."/>
            <person name="Muller H.G."/>
            <person name="Kugler K."/>
            <person name="Rivarola-Duarte L."/>
            <person name="Spannagl M."/>
            <person name="Mayer K.F.X."/>
            <person name="Lu F.H."/>
            <person name="Bevan M.W."/>
            <person name="Leroy P."/>
            <person name="Li P."/>
            <person name="You F.M."/>
            <person name="Sun Q."/>
            <person name="Liu Z."/>
            <person name="Lyons E."/>
            <person name="Wicker T."/>
            <person name="Salzberg S.L."/>
            <person name="Devos K.M."/>
            <person name="Dvorak J."/>
        </authorList>
    </citation>
    <scope>NUCLEOTIDE SEQUENCE [LARGE SCALE GENOMIC DNA]</scope>
    <source>
        <strain evidence="2">cv. AL8/78</strain>
    </source>
</reference>
<dbReference type="EnsemblPlants" id="AET3Gv20334900.11">
    <property type="protein sequence ID" value="AET3Gv20334900.11"/>
    <property type="gene ID" value="AET3Gv20334900"/>
</dbReference>
<feature type="compositionally biased region" description="Basic and acidic residues" evidence="1">
    <location>
        <begin position="87"/>
        <end position="98"/>
    </location>
</feature>
<feature type="region of interest" description="Disordered" evidence="1">
    <location>
        <begin position="1"/>
        <end position="142"/>
    </location>
</feature>
<reference evidence="2" key="5">
    <citation type="journal article" date="2021" name="G3 (Bethesda)">
        <title>Aegilops tauschii genome assembly Aet v5.0 features greater sequence contiguity and improved annotation.</title>
        <authorList>
            <person name="Wang L."/>
            <person name="Zhu T."/>
            <person name="Rodriguez J.C."/>
            <person name="Deal K.R."/>
            <person name="Dubcovsky J."/>
            <person name="McGuire P.E."/>
            <person name="Lux T."/>
            <person name="Spannagl M."/>
            <person name="Mayer K.F.X."/>
            <person name="Baldrich P."/>
            <person name="Meyers B.C."/>
            <person name="Huo N."/>
            <person name="Gu Y.Q."/>
            <person name="Zhou H."/>
            <person name="Devos K.M."/>
            <person name="Bennetzen J.L."/>
            <person name="Unver T."/>
            <person name="Budak H."/>
            <person name="Gulick P.J."/>
            <person name="Galiba G."/>
            <person name="Kalapos B."/>
            <person name="Nelson D.R."/>
            <person name="Li P."/>
            <person name="You F.M."/>
            <person name="Luo M.C."/>
            <person name="Dvorak J."/>
        </authorList>
    </citation>
    <scope>NUCLEOTIDE SEQUENCE [LARGE SCALE GENOMIC DNA]</scope>
    <source>
        <strain evidence="2">cv. AL8/78</strain>
    </source>
</reference>
<evidence type="ECO:0000313" key="3">
    <source>
        <dbReference type="Proteomes" id="UP000015105"/>
    </source>
</evidence>
<proteinExistence type="predicted"/>
<reference evidence="3" key="1">
    <citation type="journal article" date="2014" name="Science">
        <title>Ancient hybridizations among the ancestral genomes of bread wheat.</title>
        <authorList>
            <consortium name="International Wheat Genome Sequencing Consortium,"/>
            <person name="Marcussen T."/>
            <person name="Sandve S.R."/>
            <person name="Heier L."/>
            <person name="Spannagl M."/>
            <person name="Pfeifer M."/>
            <person name="Jakobsen K.S."/>
            <person name="Wulff B.B."/>
            <person name="Steuernagel B."/>
            <person name="Mayer K.F."/>
            <person name="Olsen O.A."/>
        </authorList>
    </citation>
    <scope>NUCLEOTIDE SEQUENCE [LARGE SCALE GENOMIC DNA]</scope>
    <source>
        <strain evidence="3">cv. AL8/78</strain>
    </source>
</reference>
<protein>
    <submittedName>
        <fullName evidence="2">Uncharacterized protein</fullName>
    </submittedName>
</protein>
<reference evidence="3" key="2">
    <citation type="journal article" date="2017" name="Nat. Plants">
        <title>The Aegilops tauschii genome reveals multiple impacts of transposons.</title>
        <authorList>
            <person name="Zhao G."/>
            <person name="Zou C."/>
            <person name="Li K."/>
            <person name="Wang K."/>
            <person name="Li T."/>
            <person name="Gao L."/>
            <person name="Zhang X."/>
            <person name="Wang H."/>
            <person name="Yang Z."/>
            <person name="Liu X."/>
            <person name="Jiang W."/>
            <person name="Mao L."/>
            <person name="Kong X."/>
            <person name="Jiao Y."/>
            <person name="Jia J."/>
        </authorList>
    </citation>
    <scope>NUCLEOTIDE SEQUENCE [LARGE SCALE GENOMIC DNA]</scope>
    <source>
        <strain evidence="3">cv. AL8/78</strain>
    </source>
</reference>
<dbReference type="EnsemblPlants" id="AET3Gv20334900.10">
    <property type="protein sequence ID" value="AET3Gv20334900.10"/>
    <property type="gene ID" value="AET3Gv20334900"/>
</dbReference>
<dbReference type="AlphaFoldDB" id="A0A453EGP6"/>
<accession>A0A453EGP6</accession>
<feature type="compositionally biased region" description="Pro residues" evidence="1">
    <location>
        <begin position="109"/>
        <end position="120"/>
    </location>
</feature>
<dbReference type="Gramene" id="AET3Gv20334900.10">
    <property type="protein sequence ID" value="AET3Gv20334900.10"/>
    <property type="gene ID" value="AET3Gv20334900"/>
</dbReference>